<dbReference type="GO" id="GO:0015141">
    <property type="term" value="F:succinate transmembrane transporter activity"/>
    <property type="evidence" value="ECO:0007669"/>
    <property type="project" value="UniProtKB-ARBA"/>
</dbReference>
<comment type="caution">
    <text evidence="8">The sequence shown here is derived from an EMBL/GenBank/DDBJ whole genome shotgun (WGS) entry which is preliminary data.</text>
</comment>
<feature type="transmembrane region" description="Helical" evidence="7">
    <location>
        <begin position="427"/>
        <end position="460"/>
    </location>
</feature>
<evidence type="ECO:0000256" key="6">
    <source>
        <dbReference type="ARBA" id="ARBA00023136"/>
    </source>
</evidence>
<organism evidence="8 9">
    <name type="scientific">Vespula maculifrons</name>
    <name type="common">Eastern yellow jacket</name>
    <name type="synonym">Wasp</name>
    <dbReference type="NCBI Taxonomy" id="7453"/>
    <lineage>
        <taxon>Eukaryota</taxon>
        <taxon>Metazoa</taxon>
        <taxon>Ecdysozoa</taxon>
        <taxon>Arthropoda</taxon>
        <taxon>Hexapoda</taxon>
        <taxon>Insecta</taxon>
        <taxon>Pterygota</taxon>
        <taxon>Neoptera</taxon>
        <taxon>Endopterygota</taxon>
        <taxon>Hymenoptera</taxon>
        <taxon>Apocrita</taxon>
        <taxon>Aculeata</taxon>
        <taxon>Vespoidea</taxon>
        <taxon>Vespidae</taxon>
        <taxon>Vespinae</taxon>
        <taxon>Vespula</taxon>
    </lineage>
</organism>
<proteinExistence type="inferred from homology"/>
<dbReference type="InterPro" id="IPR001898">
    <property type="entry name" value="SLC13A/DASS"/>
</dbReference>
<evidence type="ECO:0000256" key="5">
    <source>
        <dbReference type="ARBA" id="ARBA00022989"/>
    </source>
</evidence>
<comment type="subcellular location">
    <subcellularLocation>
        <location evidence="1">Membrane</location>
        <topology evidence="1">Multi-pass membrane protein</topology>
    </subcellularLocation>
</comment>
<keyword evidence="5 7" id="KW-1133">Transmembrane helix</keyword>
<dbReference type="Proteomes" id="UP001607303">
    <property type="component" value="Unassembled WGS sequence"/>
</dbReference>
<evidence type="ECO:0000256" key="3">
    <source>
        <dbReference type="ARBA" id="ARBA00022448"/>
    </source>
</evidence>
<sequence length="558" mass="62352">MKQFWINTGNFFRFYWRMIFAISWFILLTIILIMYNSSEIRCLFVILLMAGYWVTEAIPVPITSMIPVVLFPIFGIMNTTETVNCYMNDPIIVFMGGLILAFATEHCNLHMRIALIVMKLVGCSHSKLLGGLCTVTTFISMWIANAAATAMMVPIVFAVLYELERQGLGKVFHVIIDPNEPDADPELKPTNVTKAYFLAAAYASTFGGTGTLVGTPTNLVFKGIYEYTFPEADPITFGNWIAACFPQMAINTFMLWIHLRIAYLGFLRPKSKDAEAAKIGPEGEKIANQVIIEKLKEIGPMSFHETIVSILFLTCIFLWIFRAPGFIIGWAELISDVEIKDSTPVMLICLLMLYIPRDPDFIYSWSRDPEKRPWGPSEGLITWNMIQRKMPWRLIFLLGGGFAISKGSNKSCLAMKIGHLLLPLKHLHPISLLCIVLLFIGTLTEITSNVGTANIVIPIVAHMSTAMKVHPLYLMVPSTIMCSYGFRLPVSTPPNAIVSIAAHIRTPMLIVGGFLPAIYSLLVQIVTFPLLGTLVFGTDKFPEWAEKKVALSSDEHCN</sequence>
<evidence type="ECO:0000256" key="2">
    <source>
        <dbReference type="ARBA" id="ARBA00006772"/>
    </source>
</evidence>
<gene>
    <name evidence="8" type="ORF">V1477_017315</name>
</gene>
<keyword evidence="9" id="KW-1185">Reference proteome</keyword>
<dbReference type="AlphaFoldDB" id="A0ABD2B5Q1"/>
<evidence type="ECO:0000256" key="7">
    <source>
        <dbReference type="SAM" id="Phobius"/>
    </source>
</evidence>
<accession>A0ABD2B5Q1</accession>
<name>A0ABD2B5Q1_VESMC</name>
<dbReference type="InterPro" id="IPR031312">
    <property type="entry name" value="Na/sul_symport_CS"/>
</dbReference>
<evidence type="ECO:0000313" key="9">
    <source>
        <dbReference type="Proteomes" id="UP001607303"/>
    </source>
</evidence>
<dbReference type="PANTHER" id="PTHR10283">
    <property type="entry name" value="SOLUTE CARRIER FAMILY 13 MEMBER"/>
    <property type="match status" value="1"/>
</dbReference>
<feature type="transmembrane region" description="Helical" evidence="7">
    <location>
        <begin position="128"/>
        <end position="161"/>
    </location>
</feature>
<feature type="transmembrane region" description="Helical" evidence="7">
    <location>
        <begin position="90"/>
        <end position="107"/>
    </location>
</feature>
<dbReference type="PANTHER" id="PTHR10283:SF82">
    <property type="entry name" value="SOLUTE CARRIER FAMILY 13 MEMBER 2"/>
    <property type="match status" value="1"/>
</dbReference>
<keyword evidence="6 7" id="KW-0472">Membrane</keyword>
<evidence type="ECO:0000313" key="8">
    <source>
        <dbReference type="EMBL" id="KAL2728039.1"/>
    </source>
</evidence>
<feature type="transmembrane region" description="Helical" evidence="7">
    <location>
        <begin position="14"/>
        <end position="35"/>
    </location>
</feature>
<evidence type="ECO:0000256" key="4">
    <source>
        <dbReference type="ARBA" id="ARBA00022692"/>
    </source>
</evidence>
<dbReference type="Pfam" id="PF00939">
    <property type="entry name" value="Na_sulph_symp"/>
    <property type="match status" value="1"/>
</dbReference>
<dbReference type="GO" id="GO:0016020">
    <property type="term" value="C:membrane"/>
    <property type="evidence" value="ECO:0007669"/>
    <property type="project" value="UniProtKB-SubCell"/>
</dbReference>
<feature type="transmembrane region" description="Helical" evidence="7">
    <location>
        <begin position="240"/>
        <end position="263"/>
    </location>
</feature>
<reference evidence="8 9" key="1">
    <citation type="journal article" date="2024" name="Ann. Entomol. Soc. Am.">
        <title>Genomic analyses of the southern and eastern yellowjacket wasps (Hymenoptera: Vespidae) reveal evolutionary signatures of social life.</title>
        <authorList>
            <person name="Catto M.A."/>
            <person name="Caine P.B."/>
            <person name="Orr S.E."/>
            <person name="Hunt B.G."/>
            <person name="Goodisman M.A.D."/>
        </authorList>
    </citation>
    <scope>NUCLEOTIDE SEQUENCE [LARGE SCALE GENOMIC DNA]</scope>
    <source>
        <strain evidence="8">232</strain>
        <tissue evidence="8">Head and thorax</tissue>
    </source>
</reference>
<keyword evidence="4 7" id="KW-0812">Transmembrane</keyword>
<feature type="transmembrane region" description="Helical" evidence="7">
    <location>
        <begin position="510"/>
        <end position="537"/>
    </location>
</feature>
<feature type="transmembrane region" description="Helical" evidence="7">
    <location>
        <begin position="306"/>
        <end position="331"/>
    </location>
</feature>
<comment type="similarity">
    <text evidence="2">Belongs to the SLC13A/DASS transporter (TC 2.A.47) family. NADC subfamily.</text>
</comment>
<dbReference type="EMBL" id="JAYRBN010000100">
    <property type="protein sequence ID" value="KAL2728039.1"/>
    <property type="molecule type" value="Genomic_DNA"/>
</dbReference>
<evidence type="ECO:0000256" key="1">
    <source>
        <dbReference type="ARBA" id="ARBA00004141"/>
    </source>
</evidence>
<dbReference type="PROSITE" id="PS01271">
    <property type="entry name" value="NA_SULFATE"/>
    <property type="match status" value="1"/>
</dbReference>
<feature type="transmembrane region" description="Helical" evidence="7">
    <location>
        <begin position="42"/>
        <end position="70"/>
    </location>
</feature>
<keyword evidence="3" id="KW-0813">Transport</keyword>
<protein>
    <submittedName>
        <fullName evidence="8">Protein I'm not dead yet</fullName>
    </submittedName>
</protein>